<proteinExistence type="predicted"/>
<dbReference type="PANTHER" id="PTHR30032:SF4">
    <property type="entry name" value="AMIDASE ENHANCER"/>
    <property type="match status" value="1"/>
</dbReference>
<evidence type="ECO:0000313" key="4">
    <source>
        <dbReference type="Proteomes" id="UP000323732"/>
    </source>
</evidence>
<dbReference type="RefSeq" id="WP_148949690.1">
    <property type="nucleotide sequence ID" value="NZ_VTES01000003.1"/>
</dbReference>
<dbReference type="Proteomes" id="UP000323732">
    <property type="component" value="Unassembled WGS sequence"/>
</dbReference>
<dbReference type="NCBIfam" id="TIGR02669">
    <property type="entry name" value="SpoIID_LytB"/>
    <property type="match status" value="1"/>
</dbReference>
<feature type="chain" id="PRO_5038677951" evidence="1">
    <location>
        <begin position="22"/>
        <end position="441"/>
    </location>
</feature>
<dbReference type="Pfam" id="PF08486">
    <property type="entry name" value="SpoIID"/>
    <property type="match status" value="1"/>
</dbReference>
<dbReference type="InterPro" id="IPR013693">
    <property type="entry name" value="SpoIID/LytB_N"/>
</dbReference>
<evidence type="ECO:0000313" key="3">
    <source>
        <dbReference type="EMBL" id="TYS63771.1"/>
    </source>
</evidence>
<feature type="domain" description="Sporulation stage II protein D amidase enhancer LytB N-terminal" evidence="2">
    <location>
        <begin position="127"/>
        <end position="208"/>
    </location>
</feature>
<reference evidence="3 4" key="1">
    <citation type="submission" date="2019-08" db="EMBL/GenBank/DDBJ databases">
        <title>Bacillus genomes from the desert of Cuatro Cienegas, Coahuila.</title>
        <authorList>
            <person name="Olmedo-Alvarez G."/>
        </authorList>
    </citation>
    <scope>NUCLEOTIDE SEQUENCE [LARGE SCALE GENOMIC DNA]</scope>
    <source>
        <strain evidence="3 4">CH37_1T</strain>
    </source>
</reference>
<dbReference type="InterPro" id="IPR051922">
    <property type="entry name" value="Bact_Sporulation_Assoc"/>
</dbReference>
<evidence type="ECO:0000259" key="2">
    <source>
        <dbReference type="Pfam" id="PF08486"/>
    </source>
</evidence>
<dbReference type="AlphaFoldDB" id="A0A5D4SM34"/>
<gene>
    <name evidence="3" type="ORF">FZD47_09650</name>
</gene>
<name>A0A5D4SM34_9BACI</name>
<sequence>MKKLLAIILAFSLSGFSQVPAAKAAEAVKYSNEVKVSVQLAASPSITTNGDYQLKNKDTGVITSIPAHTSVSFKKDTKGITASFGTFTQSSGSGFNLEEIAGSGTSVGKLSNGISYRGSFSLAPNGSSIQIVNYLDMEDYLKGVVPNEMPASWHKEALKAQAIAARSYAANMMMLTTTATSQVYRGYSGEDGRSNIAIQETDGLLVKYNGKPIQTFFFSTSGGKTANVGDVWNSDQKNFPYLVSVDDPYETSVYKSWSETFTPSQILASFGFTGSSVVLYDIQLTKTGANGEVSAVTVKTSAGDKTVKGNESVIRKLFPLSNSSVYNMLYSNWFDIQLSGGQQALSVQTSTGTETVTDLKGQSVQTASGQIALDGSPVSIQTSGGIVSNEGSSGVTSITVTGKGWGHRIGMSQYGAKGYAERGWTAEQILTHYFKGTTISK</sequence>
<dbReference type="InterPro" id="IPR013486">
    <property type="entry name" value="SpoIID/LytB"/>
</dbReference>
<dbReference type="EMBL" id="VTES01000003">
    <property type="protein sequence ID" value="TYS63771.1"/>
    <property type="molecule type" value="Genomic_DNA"/>
</dbReference>
<organism evidence="3 4">
    <name type="scientific">Bacillus infantis</name>
    <dbReference type="NCBI Taxonomy" id="324767"/>
    <lineage>
        <taxon>Bacteria</taxon>
        <taxon>Bacillati</taxon>
        <taxon>Bacillota</taxon>
        <taxon>Bacilli</taxon>
        <taxon>Bacillales</taxon>
        <taxon>Bacillaceae</taxon>
        <taxon>Bacillus</taxon>
    </lineage>
</organism>
<keyword evidence="1" id="KW-0732">Signal</keyword>
<dbReference type="GO" id="GO:0030435">
    <property type="term" value="P:sporulation resulting in formation of a cellular spore"/>
    <property type="evidence" value="ECO:0007669"/>
    <property type="project" value="InterPro"/>
</dbReference>
<comment type="caution">
    <text evidence="3">The sequence shown here is derived from an EMBL/GenBank/DDBJ whole genome shotgun (WGS) entry which is preliminary data.</text>
</comment>
<accession>A0A5D4SM34</accession>
<feature type="signal peptide" evidence="1">
    <location>
        <begin position="1"/>
        <end position="21"/>
    </location>
</feature>
<evidence type="ECO:0000256" key="1">
    <source>
        <dbReference type="SAM" id="SignalP"/>
    </source>
</evidence>
<dbReference type="GO" id="GO:0030288">
    <property type="term" value="C:outer membrane-bounded periplasmic space"/>
    <property type="evidence" value="ECO:0007669"/>
    <property type="project" value="TreeGrafter"/>
</dbReference>
<protein>
    <submittedName>
        <fullName evidence="3">SpoIID/LytB domain-containing protein</fullName>
    </submittedName>
</protein>
<dbReference type="PANTHER" id="PTHR30032">
    <property type="entry name" value="N-ACETYLMURAMOYL-L-ALANINE AMIDASE-RELATED"/>
    <property type="match status" value="1"/>
</dbReference>